<dbReference type="InterPro" id="IPR009056">
    <property type="entry name" value="Cyt_c-like_dom"/>
</dbReference>
<dbReference type="PROSITE" id="PS51007">
    <property type="entry name" value="CYTC"/>
    <property type="match status" value="3"/>
</dbReference>
<feature type="domain" description="Cytochrome c" evidence="5">
    <location>
        <begin position="558"/>
        <end position="661"/>
    </location>
</feature>
<dbReference type="AlphaFoldDB" id="A0AAU7LCQ4"/>
<dbReference type="Pfam" id="PF00034">
    <property type="entry name" value="Cytochrom_C"/>
    <property type="match status" value="2"/>
</dbReference>
<evidence type="ECO:0000259" key="5">
    <source>
        <dbReference type="PROSITE" id="PS51007"/>
    </source>
</evidence>
<gene>
    <name evidence="6" type="ORF">ABFG95_01675</name>
</gene>
<name>A0AAU7LCQ4_9BURK</name>
<dbReference type="PANTHER" id="PTHR35008:SF8">
    <property type="entry name" value="ALCOHOL DEHYDROGENASE CYTOCHROME C SUBUNIT"/>
    <property type="match status" value="1"/>
</dbReference>
<keyword evidence="2 4" id="KW-0479">Metal-binding</keyword>
<sequence length="997" mass="103678">MSALLPEASAGAIAPPSDLLHGLALRPPVARWDGARYRGSALDSVNLGEARAQAGVVAVVRREHFVGVVAVTPAHARQALACMAPVWRGDGPPAREETAAPLEENSDGHREYLWRSAETASGARVAAWCLDGRLTLWLPPPAAASQAWLRRELAALMDCSGHAVRLADWPQGAAEAGLPPHALDLLDAAADAALLSEAVGRPVCVACRPAAAATLALREADLAAGPALRSRHPWAVRPSLARLLARPGHAQACGQATVRGDSPVLAPAASRDLPHASVDELNAAQVFAGESLWHERALAAGEDPVDWRLRHMADDRGRELARQVVEQAQAATARDATSAADGLLRGTGLATAQVRCEAEDGSAQMVWSAWVADVAIQPATGRIEVTRVVAGHDSQDLRAAQGATTRLTITRQQPERLADARRLIAGPAAFDDWRGAEPMPLTAGSDAVAIAAPDVPGPLREGRLDVDGVLTLPAAAAIANAIQDATGVRLRQAPFDAGQLRLALADRRAAGGKGALRRGWGWLAAGAAGLAAMATALWPLKPALPLTAGPDASLYSAQAIERGRLVAAAGDCVACHTAPGGARNAGGLALETPFGVIYSTNITPDAQTGIGRWSYAAFERAMRQGIHQDGRQLYPAFPYTAYAKLSDADLQALYGYLMSQPAVATTPPRTELGFPFNLRPLLAGWNLLFHDPKPFTPDPSQDAEWNRGAYLVEGVGHCAACHSPRNALGAEKGGLAYLAGGQAEGWNAPALNQLATGERAWSGEELFQYLRTGYSPRHGVAAGPMAPVIHGLAELPASDLKAIVTYLLAVPGRTPSAARATATATATVTGTATGTATTTVTATATAKASAATSASVVAAPAATTATAAAITAVPAPAAVSEAITLRRASGERIYQNACAVCHEAGSGPTLFGVKPLLGQNTNLHAASPDNLIQVILHGIQAPADDALGYMPAFGNSLDDRQIGDLIDYLRARFAPEEEAWPVDTTTIGKLRQHAQPQ</sequence>
<dbReference type="GO" id="GO:0009055">
    <property type="term" value="F:electron transfer activity"/>
    <property type="evidence" value="ECO:0007669"/>
    <property type="project" value="InterPro"/>
</dbReference>
<dbReference type="EMBL" id="CP157584">
    <property type="protein sequence ID" value="XBO99211.1"/>
    <property type="molecule type" value="Genomic_DNA"/>
</dbReference>
<dbReference type="SUPFAM" id="SSF56003">
    <property type="entry name" value="Molybdenum cofactor-binding domain"/>
    <property type="match status" value="2"/>
</dbReference>
<proteinExistence type="predicted"/>
<dbReference type="InterPro" id="IPR037165">
    <property type="entry name" value="AldOxase/xan_DH_Mopterin-bd_sf"/>
</dbReference>
<evidence type="ECO:0000256" key="1">
    <source>
        <dbReference type="ARBA" id="ARBA00022617"/>
    </source>
</evidence>
<dbReference type="PANTHER" id="PTHR35008">
    <property type="entry name" value="BLL4482 PROTEIN-RELATED"/>
    <property type="match status" value="1"/>
</dbReference>
<evidence type="ECO:0000313" key="6">
    <source>
        <dbReference type="EMBL" id="XBO99211.1"/>
    </source>
</evidence>
<dbReference type="SUPFAM" id="SSF46626">
    <property type="entry name" value="Cytochrome c"/>
    <property type="match status" value="3"/>
</dbReference>
<accession>A0AAU7LCQ4</accession>
<dbReference type="KEGG" id="achh:ABFG95_01675"/>
<organism evidence="6">
    <name type="scientific">Achromobacter sp. HNDS-1</name>
    <dbReference type="NCBI Taxonomy" id="3151598"/>
    <lineage>
        <taxon>Bacteria</taxon>
        <taxon>Pseudomonadati</taxon>
        <taxon>Pseudomonadota</taxon>
        <taxon>Betaproteobacteria</taxon>
        <taxon>Burkholderiales</taxon>
        <taxon>Alcaligenaceae</taxon>
        <taxon>Achromobacter</taxon>
    </lineage>
</organism>
<dbReference type="Gene3D" id="3.30.365.10">
    <property type="entry name" value="Aldehyde oxidase/xanthine dehydrogenase, molybdopterin binding domain"/>
    <property type="match status" value="2"/>
</dbReference>
<dbReference type="RefSeq" id="WP_348995354.1">
    <property type="nucleotide sequence ID" value="NZ_CP157584.1"/>
</dbReference>
<keyword evidence="1 4" id="KW-0349">Heme</keyword>
<dbReference type="Gene3D" id="1.10.760.10">
    <property type="entry name" value="Cytochrome c-like domain"/>
    <property type="match status" value="3"/>
</dbReference>
<protein>
    <submittedName>
        <fullName evidence="6">C-type cytochrome</fullName>
    </submittedName>
</protein>
<dbReference type="InterPro" id="IPR051459">
    <property type="entry name" value="Cytochrome_c-type_DH"/>
</dbReference>
<evidence type="ECO:0000256" key="2">
    <source>
        <dbReference type="ARBA" id="ARBA00022723"/>
    </source>
</evidence>
<keyword evidence="3 4" id="KW-0408">Iron</keyword>
<feature type="domain" description="Cytochrome c" evidence="5">
    <location>
        <begin position="885"/>
        <end position="973"/>
    </location>
</feature>
<evidence type="ECO:0000256" key="3">
    <source>
        <dbReference type="ARBA" id="ARBA00023004"/>
    </source>
</evidence>
<dbReference type="GO" id="GO:0046872">
    <property type="term" value="F:metal ion binding"/>
    <property type="evidence" value="ECO:0007669"/>
    <property type="project" value="UniProtKB-KW"/>
</dbReference>
<dbReference type="SMART" id="SM01008">
    <property type="entry name" value="Ald_Xan_dh_C"/>
    <property type="match status" value="1"/>
</dbReference>
<dbReference type="Pfam" id="PF13442">
    <property type="entry name" value="Cytochrome_CBB3"/>
    <property type="match status" value="1"/>
</dbReference>
<feature type="domain" description="Cytochrome c" evidence="5">
    <location>
        <begin position="703"/>
        <end position="811"/>
    </location>
</feature>
<dbReference type="InterPro" id="IPR036909">
    <property type="entry name" value="Cyt_c-like_dom_sf"/>
</dbReference>
<dbReference type="GO" id="GO:0016491">
    <property type="term" value="F:oxidoreductase activity"/>
    <property type="evidence" value="ECO:0007669"/>
    <property type="project" value="InterPro"/>
</dbReference>
<dbReference type="InterPro" id="IPR000674">
    <property type="entry name" value="Ald_Oxase/Xan_DH_a/b"/>
</dbReference>
<reference evidence="6" key="1">
    <citation type="submission" date="2024-05" db="EMBL/GenBank/DDBJ databases">
        <title>Transcriptome analysis of the degradation process of organic nitrogen by two heterotrophic nitrifying and aerobic denitrifying bacteria, Achromobacter sp. HNDS-1 and Enterobacter sp. HNDS-6.</title>
        <authorList>
            <person name="Huang Y."/>
        </authorList>
    </citation>
    <scope>NUCLEOTIDE SEQUENCE</scope>
    <source>
        <strain evidence="6">HNDS-1</strain>
    </source>
</reference>
<evidence type="ECO:0000256" key="4">
    <source>
        <dbReference type="PROSITE-ProRule" id="PRU00433"/>
    </source>
</evidence>
<dbReference type="GO" id="GO:0020037">
    <property type="term" value="F:heme binding"/>
    <property type="evidence" value="ECO:0007669"/>
    <property type="project" value="InterPro"/>
</dbReference>